<dbReference type="PANTHER" id="PTHR46791">
    <property type="entry name" value="EXPRESSED PROTEIN"/>
    <property type="match status" value="1"/>
</dbReference>
<gene>
    <name evidence="2" type="ORF">NLJ89_g8633</name>
</gene>
<dbReference type="PANTHER" id="PTHR46791:SF5">
    <property type="entry name" value="CLR5 DOMAIN-CONTAINING PROTEIN-RELATED"/>
    <property type="match status" value="1"/>
</dbReference>
<protein>
    <recommendedName>
        <fullName evidence="1">Integrase core domain-containing protein</fullName>
    </recommendedName>
</protein>
<sequence length="575" mass="65139">MPSTPSNELTPPSQTATLRHVDITAFKDGNFPHTYHRNRGANITLAVSTASSSCTLLTLQPFKACQLTVLLIIYAMDDTVLATIACAFAYLKDDVHVALHTQLGDAAQLDQRIQACSRLQLQINQHMHIIPSEQYQIMQASIPRMLDDLQQAKFQSADLPDAEPVSAVHYERTGKRGRPKAIIAPEILEPSYNMRGPTELSEVFGVSARTVRRRALEHRIVEPGNPVYVDLFQDDGSCLRFYTSSTASHSTLSDEDLDHVMVQILNTFPTFGRHLVSRNLMLVFMAPQYLLLESGVFKGVSTMSVDTIPYVIMMVNMLFKELIQVHGVPSRVRGDHGGENILVAEFMEQVRGSGRGSYIWGRSVHNIRIERLWFDFTSGIGAKWKGFFQELEYSANLDPDIPSHLWLLHYLFLGPLNDDILEWANSWNNHKITLPAQRSQSPTEMRWFSMLQDGATGFNPRNAQEFEPHHESLDQHDLEEYGIDWDAHQIPQIQQHHAAANPTDPFSQNPFVAHQPDKLNMVEIDETRCPFSAEELGLLQYNISLLPPALLSSHKMSDRRQLWVLVMNLGRQIKQ</sequence>
<dbReference type="InterPro" id="IPR058913">
    <property type="entry name" value="Integrase_dom_put"/>
</dbReference>
<proteinExistence type="predicted"/>
<evidence type="ECO:0000313" key="2">
    <source>
        <dbReference type="EMBL" id="KAJ3502998.1"/>
    </source>
</evidence>
<dbReference type="OrthoDB" id="3353107at2759"/>
<comment type="caution">
    <text evidence="2">The sequence shown here is derived from an EMBL/GenBank/DDBJ whole genome shotgun (WGS) entry which is preliminary data.</text>
</comment>
<accession>A0A9W8MTX1</accession>
<dbReference type="Pfam" id="PF24764">
    <property type="entry name" value="rva_4"/>
    <property type="match status" value="1"/>
</dbReference>
<dbReference type="EMBL" id="JANKHO010001202">
    <property type="protein sequence ID" value="KAJ3502998.1"/>
    <property type="molecule type" value="Genomic_DNA"/>
</dbReference>
<name>A0A9W8MTX1_9AGAR</name>
<evidence type="ECO:0000259" key="1">
    <source>
        <dbReference type="Pfam" id="PF24764"/>
    </source>
</evidence>
<feature type="domain" description="Integrase core" evidence="1">
    <location>
        <begin position="317"/>
        <end position="452"/>
    </location>
</feature>
<reference evidence="2" key="1">
    <citation type="submission" date="2022-07" db="EMBL/GenBank/DDBJ databases">
        <title>Genome Sequence of Agrocybe chaxingu.</title>
        <authorList>
            <person name="Buettner E."/>
        </authorList>
    </citation>
    <scope>NUCLEOTIDE SEQUENCE</scope>
    <source>
        <strain evidence="2">MP-N11</strain>
    </source>
</reference>
<organism evidence="2 3">
    <name type="scientific">Agrocybe chaxingu</name>
    <dbReference type="NCBI Taxonomy" id="84603"/>
    <lineage>
        <taxon>Eukaryota</taxon>
        <taxon>Fungi</taxon>
        <taxon>Dikarya</taxon>
        <taxon>Basidiomycota</taxon>
        <taxon>Agaricomycotina</taxon>
        <taxon>Agaricomycetes</taxon>
        <taxon>Agaricomycetidae</taxon>
        <taxon>Agaricales</taxon>
        <taxon>Agaricineae</taxon>
        <taxon>Strophariaceae</taxon>
        <taxon>Agrocybe</taxon>
    </lineage>
</organism>
<dbReference type="AlphaFoldDB" id="A0A9W8MTX1"/>
<evidence type="ECO:0000313" key="3">
    <source>
        <dbReference type="Proteomes" id="UP001148786"/>
    </source>
</evidence>
<dbReference type="Proteomes" id="UP001148786">
    <property type="component" value="Unassembled WGS sequence"/>
</dbReference>
<keyword evidence="3" id="KW-1185">Reference proteome</keyword>